<dbReference type="GO" id="GO:0006888">
    <property type="term" value="P:endoplasmic reticulum to Golgi vesicle-mediated transport"/>
    <property type="evidence" value="ECO:0007669"/>
    <property type="project" value="UniProtKB-UniRule"/>
</dbReference>
<evidence type="ECO:0000259" key="13">
    <source>
        <dbReference type="SMART" id="SM00382"/>
    </source>
</evidence>
<keyword evidence="3 10" id="KW-0493">Microtubule</keyword>
<comment type="subunit">
    <text evidence="10">Homohexamer. The homohexamer is stabilized by ATP-binding. The homohexamer may adopt a ring conformation through which microtubules pass prior to being severed. Interacts with microtubules.</text>
</comment>
<feature type="binding site" evidence="10">
    <location>
        <begin position="350"/>
        <end position="357"/>
    </location>
    <ligand>
        <name>ATP</name>
        <dbReference type="ChEBI" id="CHEBI:30616"/>
    </ligand>
</feature>
<dbReference type="GO" id="GO:0016887">
    <property type="term" value="F:ATP hydrolysis activity"/>
    <property type="evidence" value="ECO:0007669"/>
    <property type="project" value="InterPro"/>
</dbReference>
<gene>
    <name evidence="16" type="primary">spast</name>
    <name evidence="10" type="synonym">SPAST</name>
    <name evidence="10" type="synonym">SPG4</name>
</gene>
<dbReference type="Proteomes" id="UP000515152">
    <property type="component" value="Chromosome 24"/>
</dbReference>
<evidence type="ECO:0000256" key="11">
    <source>
        <dbReference type="SAM" id="MobiDB-lite"/>
    </source>
</evidence>
<comment type="catalytic activity">
    <reaction evidence="9 10">
        <text>n ATP + n H2O + a microtubule = n ADP + n phosphate + (n+1) alpha/beta tubulin heterodimers.</text>
        <dbReference type="EC" id="5.6.1.1"/>
    </reaction>
</comment>
<dbReference type="KEGG" id="char:105909388"/>
<feature type="domain" description="AAA+ ATPase" evidence="13">
    <location>
        <begin position="342"/>
        <end position="478"/>
    </location>
</feature>
<reference evidence="16" key="1">
    <citation type="submission" date="2025-08" db="UniProtKB">
        <authorList>
            <consortium name="RefSeq"/>
        </authorList>
    </citation>
    <scope>IDENTIFICATION</scope>
</reference>
<evidence type="ECO:0000259" key="14">
    <source>
        <dbReference type="SMART" id="SM00745"/>
    </source>
</evidence>
<dbReference type="InterPro" id="IPR003960">
    <property type="entry name" value="ATPase_AAA_CS"/>
</dbReference>
<keyword evidence="5 10" id="KW-0067">ATP-binding</keyword>
<dbReference type="PANTHER" id="PTHR23074:SF86">
    <property type="entry name" value="SPASTIN"/>
    <property type="match status" value="1"/>
</dbReference>
<keyword evidence="4 10" id="KW-0547">Nucleotide-binding</keyword>
<dbReference type="Pfam" id="PF00004">
    <property type="entry name" value="AAA"/>
    <property type="match status" value="1"/>
</dbReference>
<dbReference type="FunFam" id="1.20.58.80:FF:000006">
    <property type="entry name" value="Spastin"/>
    <property type="match status" value="1"/>
</dbReference>
<sequence length="585" mass="64262">MSSTGGRGRKKKGIAETGPSPDGDTCNQVPPHKRKLYYLSAPVLAFINFVRILALNFGGVFVWLFKRIPHAMAARPKRLEDQSSKEHDVTSEQIRNYHKQAFEYISVALKIDEDEKGPKEQAVQWYKKGIAELEKGIAIEVTGNGEKAEKSRRLQTKMNTNLLMSRDRWSFWPRCAQGLLRETCTLTTSTSPTLTAIFTQSLGLYPRRGSPWPSPAATPSLGPKPSPGASSAAAAGASPGASGPRQASNTASNHRGAAGKSGNRGNGKPTTPTSTPARKRDMKNFKNVDSKLASLIMNDIVDSGSSVKFDDVAGQDLAKQALQEIVILPALRPELFTGLRAPARGLLLFGPPGNGKTMLAKAVAMESNATFFNISAASLTSKYVGEGEKLVRALFAVARELQPSIIFIDEIDSLLCERREGEHDASRRLKTEFLIEFDGVQSSGDDRVLVMGATNRPQELDEAVLRRFAKRIYVALPTEETRLKLLKNLLGKHGHPLTQKELSQLARLTDGYSGSDLTSLAKDAALGPIRELRPDEVRNMSANEMRNICYRDFVESLKRIKHSVSPQTLEQYVRWNQEYGDTTAV</sequence>
<feature type="intramembrane region" description="Helical" evidence="10">
    <location>
        <begin position="43"/>
        <end position="63"/>
    </location>
</feature>
<keyword evidence="2 10" id="KW-0132">Cell division</keyword>
<dbReference type="GO" id="GO:0048471">
    <property type="term" value="C:perinuclear region of cytoplasm"/>
    <property type="evidence" value="ECO:0007669"/>
    <property type="project" value="UniProtKB-SubCell"/>
</dbReference>
<keyword evidence="10" id="KW-0217">Developmental protein</keyword>
<name>A0A8M1K6J7_CLUHA</name>
<evidence type="ECO:0000256" key="9">
    <source>
        <dbReference type="ARBA" id="ARBA00036378"/>
    </source>
</evidence>
<dbReference type="InterPro" id="IPR003959">
    <property type="entry name" value="ATPase_AAA_core"/>
</dbReference>
<dbReference type="GO" id="GO:0007409">
    <property type="term" value="P:axonogenesis"/>
    <property type="evidence" value="ECO:0007669"/>
    <property type="project" value="UniProtKB-UniRule"/>
</dbReference>
<evidence type="ECO:0000256" key="8">
    <source>
        <dbReference type="ARBA" id="ARBA00023235"/>
    </source>
</evidence>
<dbReference type="InterPro" id="IPR007330">
    <property type="entry name" value="MIT_dom"/>
</dbReference>
<feature type="compositionally biased region" description="Low complexity" evidence="11">
    <location>
        <begin position="227"/>
        <end position="244"/>
    </location>
</feature>
<dbReference type="InterPro" id="IPR041569">
    <property type="entry name" value="AAA_lid_3"/>
</dbReference>
<comment type="similarity">
    <text evidence="10">Belongs to the AAA ATPase family. Spastin subfamily.</text>
</comment>
<keyword evidence="7 10" id="KW-0206">Cytoskeleton</keyword>
<evidence type="ECO:0000256" key="7">
    <source>
        <dbReference type="ARBA" id="ARBA00023212"/>
    </source>
</evidence>
<dbReference type="GO" id="GO:0016020">
    <property type="term" value="C:membrane"/>
    <property type="evidence" value="ECO:0007669"/>
    <property type="project" value="UniProtKB-SubCell"/>
</dbReference>
<comment type="function">
    <text evidence="10">ATP-dependent microtubule severing protein that specifically recognizes and cuts microtubules that are polyglutamylated. Preferentially recognizes and acts on microtubules decorated with short polyglutamate tails: severing activity increases as the number of glutamates per tubulin rises from one to eight, but decreases beyond this glutamylation threshold. Microtubule severing promotes reorganization of cellular microtubule arrays and the release of microtubules from the centrosome following nucleation. Required for membrane traffic from the endoplasmic reticulum (ER) to the Golgi and for completion of the abscission stage of cytokinesis. Also plays a role in axon growth and the formation of axonal branches.</text>
</comment>
<dbReference type="GO" id="GO:0031117">
    <property type="term" value="P:positive regulation of microtubule depolymerization"/>
    <property type="evidence" value="ECO:0007669"/>
    <property type="project" value="UniProtKB-UniRule"/>
</dbReference>
<feature type="topological domain" description="Cytoplasmic" evidence="10">
    <location>
        <begin position="1"/>
        <end position="42"/>
    </location>
</feature>
<dbReference type="OrthoDB" id="10251136at2759"/>
<dbReference type="CDD" id="cd02679">
    <property type="entry name" value="MIT_spastin"/>
    <property type="match status" value="1"/>
</dbReference>
<organism evidence="15 16">
    <name type="scientific">Clupea harengus</name>
    <name type="common">Atlantic herring</name>
    <dbReference type="NCBI Taxonomy" id="7950"/>
    <lineage>
        <taxon>Eukaryota</taxon>
        <taxon>Metazoa</taxon>
        <taxon>Chordata</taxon>
        <taxon>Craniata</taxon>
        <taxon>Vertebrata</taxon>
        <taxon>Euteleostomi</taxon>
        <taxon>Actinopterygii</taxon>
        <taxon>Neopterygii</taxon>
        <taxon>Teleostei</taxon>
        <taxon>Clupei</taxon>
        <taxon>Clupeiformes</taxon>
        <taxon>Clupeoidei</taxon>
        <taxon>Clupeidae</taxon>
        <taxon>Clupea</taxon>
    </lineage>
</organism>
<dbReference type="PROSITE" id="PS00674">
    <property type="entry name" value="AAA"/>
    <property type="match status" value="1"/>
</dbReference>
<dbReference type="InterPro" id="IPR003593">
    <property type="entry name" value="AAA+_ATPase"/>
</dbReference>
<proteinExistence type="inferred from homology"/>
<evidence type="ECO:0000256" key="2">
    <source>
        <dbReference type="ARBA" id="ARBA00022618"/>
    </source>
</evidence>
<dbReference type="PANTHER" id="PTHR23074">
    <property type="entry name" value="AAA DOMAIN-CONTAINING"/>
    <property type="match status" value="1"/>
</dbReference>
<dbReference type="GO" id="GO:0032506">
    <property type="term" value="P:cytokinetic process"/>
    <property type="evidence" value="ECO:0007669"/>
    <property type="project" value="UniProtKB-UniRule"/>
</dbReference>
<protein>
    <recommendedName>
        <fullName evidence="10">Spastin</fullName>
        <ecNumber evidence="10">5.6.1.1</ecNumber>
    </recommendedName>
</protein>
<evidence type="ECO:0000313" key="16">
    <source>
        <dbReference type="RefSeq" id="XP_042559362.1"/>
    </source>
</evidence>
<dbReference type="Pfam" id="PF17862">
    <property type="entry name" value="AAA_lid_3"/>
    <property type="match status" value="1"/>
</dbReference>
<dbReference type="GO" id="GO:0005819">
    <property type="term" value="C:spindle"/>
    <property type="evidence" value="ECO:0007669"/>
    <property type="project" value="UniProtKB-UniRule"/>
</dbReference>
<feature type="compositionally biased region" description="Pro residues" evidence="11">
    <location>
        <begin position="212"/>
        <end position="226"/>
    </location>
</feature>
<keyword evidence="8 10" id="KW-0413">Isomerase</keyword>
<feature type="region of interest" description="Disordered" evidence="11">
    <location>
        <begin position="1"/>
        <end position="28"/>
    </location>
</feature>
<keyword evidence="1 10" id="KW-0963">Cytoplasm</keyword>
<dbReference type="InterPro" id="IPR017179">
    <property type="entry name" value="Spastin"/>
</dbReference>
<dbReference type="SMART" id="SM00382">
    <property type="entry name" value="AAA"/>
    <property type="match status" value="1"/>
</dbReference>
<dbReference type="GeneID" id="105909388"/>
<comment type="subcellular location">
    <subcellularLocation>
        <location evidence="10">Membrane</location>
        <topology evidence="10">Peripheral membrane protein</topology>
    </subcellularLocation>
    <subcellularLocation>
        <location evidence="10">Cytoplasm</location>
        <location evidence="10">Cytoskeleton</location>
        <location evidence="10">Microtubule organizing center</location>
        <location evidence="10">Centrosome</location>
    </subcellularLocation>
    <subcellularLocation>
        <location evidence="10">Cytoplasm</location>
        <location evidence="10">Cytoskeleton</location>
    </subcellularLocation>
    <subcellularLocation>
        <location evidence="10">Cytoplasm</location>
        <location evidence="10">Perinuclear region</location>
    </subcellularLocation>
    <subcellularLocation>
        <location evidence="10">Nucleus</location>
    </subcellularLocation>
    <text evidence="10">Forms an intramembrane hairpin-like structure in the membrane.</text>
</comment>
<keyword evidence="10" id="KW-0539">Nucleus</keyword>
<dbReference type="CDD" id="cd19524">
    <property type="entry name" value="RecA-like_spastin"/>
    <property type="match status" value="1"/>
</dbReference>
<dbReference type="InterPro" id="IPR015415">
    <property type="entry name" value="Spast_Vps4_C"/>
</dbReference>
<feature type="region of interest" description="Disordered" evidence="11">
    <location>
        <begin position="209"/>
        <end position="284"/>
    </location>
</feature>
<keyword evidence="12" id="KW-0812">Transmembrane</keyword>
<dbReference type="Pfam" id="PF09336">
    <property type="entry name" value="Vps4_C"/>
    <property type="match status" value="1"/>
</dbReference>
<dbReference type="SMART" id="SM00745">
    <property type="entry name" value="MIT"/>
    <property type="match status" value="1"/>
</dbReference>
<dbReference type="GO" id="GO:0005874">
    <property type="term" value="C:microtubule"/>
    <property type="evidence" value="ECO:0007669"/>
    <property type="project" value="UniProtKB-UniRule"/>
</dbReference>
<dbReference type="FunFam" id="1.10.8.60:FF:000036">
    <property type="entry name" value="Spastin"/>
    <property type="match status" value="1"/>
</dbReference>
<evidence type="ECO:0000256" key="10">
    <source>
        <dbReference type="HAMAP-Rule" id="MF_03021"/>
    </source>
</evidence>
<dbReference type="GO" id="GO:0034214">
    <property type="term" value="P:protein hexamerization"/>
    <property type="evidence" value="ECO:0007669"/>
    <property type="project" value="UniProtKB-UniRule"/>
</dbReference>
<dbReference type="FunFam" id="3.40.50.300:FF:000093">
    <property type="entry name" value="Fidgetin-like 1"/>
    <property type="match status" value="1"/>
</dbReference>
<dbReference type="GO" id="GO:0008568">
    <property type="term" value="F:microtubule severing ATPase activity"/>
    <property type="evidence" value="ECO:0007669"/>
    <property type="project" value="UniProtKB-UniRule"/>
</dbReference>
<evidence type="ECO:0000256" key="12">
    <source>
        <dbReference type="SAM" id="Phobius"/>
    </source>
</evidence>
<keyword evidence="10" id="KW-0131">Cell cycle</keyword>
<dbReference type="GO" id="GO:0008017">
    <property type="term" value="F:microtubule binding"/>
    <property type="evidence" value="ECO:0007669"/>
    <property type="project" value="UniProtKB-UniRule"/>
</dbReference>
<dbReference type="RefSeq" id="XP_042559362.1">
    <property type="nucleotide sequence ID" value="XM_042703428.1"/>
</dbReference>
<dbReference type="GO" id="GO:0005634">
    <property type="term" value="C:nucleus"/>
    <property type="evidence" value="ECO:0007669"/>
    <property type="project" value="UniProtKB-SubCell"/>
</dbReference>
<keyword evidence="10" id="KW-0221">Differentiation</keyword>
<evidence type="ECO:0000313" key="15">
    <source>
        <dbReference type="Proteomes" id="UP000515152"/>
    </source>
</evidence>
<keyword evidence="10" id="KW-0524">Neurogenesis</keyword>
<dbReference type="CTD" id="6683"/>
<feature type="transmembrane region" description="Helical" evidence="12">
    <location>
        <begin position="43"/>
        <end position="65"/>
    </location>
</feature>
<keyword evidence="6 10" id="KW-0472">Membrane</keyword>
<evidence type="ECO:0000256" key="5">
    <source>
        <dbReference type="ARBA" id="ARBA00022840"/>
    </source>
</evidence>
<dbReference type="HAMAP" id="MF_03021">
    <property type="entry name" value="Spastin"/>
    <property type="match status" value="1"/>
</dbReference>
<keyword evidence="15" id="KW-1185">Reference proteome</keyword>
<keyword evidence="12" id="KW-1133">Transmembrane helix</keyword>
<evidence type="ECO:0000256" key="4">
    <source>
        <dbReference type="ARBA" id="ARBA00022741"/>
    </source>
</evidence>
<dbReference type="GO" id="GO:0051013">
    <property type="term" value="P:microtubule severing"/>
    <property type="evidence" value="ECO:0007669"/>
    <property type="project" value="UniProtKB-UniRule"/>
</dbReference>
<feature type="domain" description="MIT" evidence="14">
    <location>
        <begin position="94"/>
        <end position="171"/>
    </location>
</feature>
<feature type="topological domain" description="Cytoplasmic" evidence="10">
    <location>
        <begin position="64"/>
        <end position="585"/>
    </location>
</feature>
<dbReference type="InterPro" id="IPR050304">
    <property type="entry name" value="MT-severing_AAA_ATPase"/>
</dbReference>
<dbReference type="AlphaFoldDB" id="A0A8M1K6J7"/>
<dbReference type="GO" id="GO:0005524">
    <property type="term" value="F:ATP binding"/>
    <property type="evidence" value="ECO:0007669"/>
    <property type="project" value="UniProtKB-UniRule"/>
</dbReference>
<dbReference type="GO" id="GO:0005813">
    <property type="term" value="C:centrosome"/>
    <property type="evidence" value="ECO:0007669"/>
    <property type="project" value="UniProtKB-SubCell"/>
</dbReference>
<evidence type="ECO:0000256" key="1">
    <source>
        <dbReference type="ARBA" id="ARBA00022490"/>
    </source>
</evidence>
<evidence type="ECO:0000256" key="3">
    <source>
        <dbReference type="ARBA" id="ARBA00022701"/>
    </source>
</evidence>
<evidence type="ECO:0000256" key="6">
    <source>
        <dbReference type="ARBA" id="ARBA00023136"/>
    </source>
</evidence>
<dbReference type="EC" id="5.6.1.1" evidence="10"/>
<accession>A0A8M1K6J7</accession>